<evidence type="ECO:0000313" key="2">
    <source>
        <dbReference type="EMBL" id="CAD7230568.1"/>
    </source>
</evidence>
<gene>
    <name evidence="2" type="ORF">CTOB1V02_LOCUS8426</name>
</gene>
<accession>A0A7R8WK46</accession>
<dbReference type="AlphaFoldDB" id="A0A7R8WK46"/>
<organism evidence="2">
    <name type="scientific">Cyprideis torosa</name>
    <dbReference type="NCBI Taxonomy" id="163714"/>
    <lineage>
        <taxon>Eukaryota</taxon>
        <taxon>Metazoa</taxon>
        <taxon>Ecdysozoa</taxon>
        <taxon>Arthropoda</taxon>
        <taxon>Crustacea</taxon>
        <taxon>Oligostraca</taxon>
        <taxon>Ostracoda</taxon>
        <taxon>Podocopa</taxon>
        <taxon>Podocopida</taxon>
        <taxon>Cytherocopina</taxon>
        <taxon>Cytheroidea</taxon>
        <taxon>Cytherideidae</taxon>
        <taxon>Cyprideis</taxon>
    </lineage>
</organism>
<feature type="compositionally biased region" description="Low complexity" evidence="1">
    <location>
        <begin position="180"/>
        <end position="199"/>
    </location>
</feature>
<name>A0A7R8WK46_9CRUS</name>
<feature type="region of interest" description="Disordered" evidence="1">
    <location>
        <begin position="179"/>
        <end position="229"/>
    </location>
</feature>
<protein>
    <submittedName>
        <fullName evidence="2">Uncharacterized protein</fullName>
    </submittedName>
</protein>
<dbReference type="EMBL" id="OB662787">
    <property type="protein sequence ID" value="CAD7230568.1"/>
    <property type="molecule type" value="Genomic_DNA"/>
</dbReference>
<feature type="compositionally biased region" description="Acidic residues" evidence="1">
    <location>
        <begin position="212"/>
        <end position="223"/>
    </location>
</feature>
<proteinExistence type="predicted"/>
<sequence>MNRFVVPRRFHCPTVRGELGDSPSSVKGSRSWRSFHSPLPTLVNMFVLLLALVVPLAQAKPQYPYQTYQQYELVDQYPQIPSFGRQDLPSIFPALDLQPAPVESTILNPFRLPQVQLSFIDRNQLIDRMIRRLEALRRTPEETPSANSPLGAIEDMATRPLVAMANFMERVFARLPGAANENQDQGNQDQGNQEQQQDPNRQDAVEVSPVEPEQEAEEQEQEQQGEAAEPQVVEAVAYQGGALVRTDDGNVVFQKPYPAEGDTRSATKYYVGRIYPERPSLQSSFQQLLHGTTPSSNTPILAAAPGFKNLLSQPPVWFFRHHY</sequence>
<reference evidence="2" key="1">
    <citation type="submission" date="2020-11" db="EMBL/GenBank/DDBJ databases">
        <authorList>
            <person name="Tran Van P."/>
        </authorList>
    </citation>
    <scope>NUCLEOTIDE SEQUENCE</scope>
</reference>
<evidence type="ECO:0000256" key="1">
    <source>
        <dbReference type="SAM" id="MobiDB-lite"/>
    </source>
</evidence>